<evidence type="ECO:0000313" key="2">
    <source>
        <dbReference type="Proteomes" id="UP000233551"/>
    </source>
</evidence>
<reference evidence="1 2" key="1">
    <citation type="submission" date="2017-11" db="EMBL/GenBank/DDBJ databases">
        <title>De-novo sequencing of pomegranate (Punica granatum L.) genome.</title>
        <authorList>
            <person name="Akparov Z."/>
            <person name="Amiraslanov A."/>
            <person name="Hajiyeva S."/>
            <person name="Abbasov M."/>
            <person name="Kaur K."/>
            <person name="Hamwieh A."/>
            <person name="Solovyev V."/>
            <person name="Salamov A."/>
            <person name="Braich B."/>
            <person name="Kosarev P."/>
            <person name="Mahmoud A."/>
            <person name="Hajiyev E."/>
            <person name="Babayeva S."/>
            <person name="Izzatullayeva V."/>
            <person name="Mammadov A."/>
            <person name="Mammadov A."/>
            <person name="Sharifova S."/>
            <person name="Ojaghi J."/>
            <person name="Eynullazada K."/>
            <person name="Bayramov B."/>
            <person name="Abdulazimova A."/>
            <person name="Shahmuradov I."/>
        </authorList>
    </citation>
    <scope>NUCLEOTIDE SEQUENCE [LARGE SCALE GENOMIC DNA]</scope>
    <source>
        <strain evidence="2">cv. AG2017</strain>
        <tissue evidence="1">Leaf</tissue>
    </source>
</reference>
<dbReference type="STRING" id="22663.A0A2I0I6F0"/>
<organism evidence="1 2">
    <name type="scientific">Punica granatum</name>
    <name type="common">Pomegranate</name>
    <dbReference type="NCBI Taxonomy" id="22663"/>
    <lineage>
        <taxon>Eukaryota</taxon>
        <taxon>Viridiplantae</taxon>
        <taxon>Streptophyta</taxon>
        <taxon>Embryophyta</taxon>
        <taxon>Tracheophyta</taxon>
        <taxon>Spermatophyta</taxon>
        <taxon>Magnoliopsida</taxon>
        <taxon>eudicotyledons</taxon>
        <taxon>Gunneridae</taxon>
        <taxon>Pentapetalae</taxon>
        <taxon>rosids</taxon>
        <taxon>malvids</taxon>
        <taxon>Myrtales</taxon>
        <taxon>Lythraceae</taxon>
        <taxon>Punica</taxon>
    </lineage>
</organism>
<dbReference type="Proteomes" id="UP000233551">
    <property type="component" value="Unassembled WGS sequence"/>
</dbReference>
<evidence type="ECO:0000313" key="1">
    <source>
        <dbReference type="EMBL" id="PKI39250.1"/>
    </source>
</evidence>
<dbReference type="EMBL" id="PGOL01003836">
    <property type="protein sequence ID" value="PKI39250.1"/>
    <property type="molecule type" value="Genomic_DNA"/>
</dbReference>
<sequence length="112" mass="13081">MAEFDHKALLEEWISTRTFCDNGLTQDKDRLISNLKTIQDYLCSFKSQQQLFHRLWIGCTAIFFSALSKVFRQHPVRTVHNRKKNSDGQADHWQEHTWRSDIVSGSAKVGRS</sequence>
<gene>
    <name evidence="1" type="ORF">CRG98_040379</name>
</gene>
<accession>A0A2I0I6F0</accession>
<protein>
    <submittedName>
        <fullName evidence="1">Uncharacterized protein</fullName>
    </submittedName>
</protein>
<dbReference type="AlphaFoldDB" id="A0A2I0I6F0"/>
<comment type="caution">
    <text evidence="1">The sequence shown here is derived from an EMBL/GenBank/DDBJ whole genome shotgun (WGS) entry which is preliminary data.</text>
</comment>
<name>A0A2I0I6F0_PUNGR</name>
<keyword evidence="2" id="KW-1185">Reference proteome</keyword>
<proteinExistence type="predicted"/>